<feature type="region of interest" description="Disordered" evidence="6">
    <location>
        <begin position="118"/>
        <end position="159"/>
    </location>
</feature>
<keyword evidence="3" id="KW-0235">DNA replication</keyword>
<dbReference type="PANTHER" id="PTHR10507:SF0">
    <property type="entry name" value="CELL DIVISION CONTROL PROTEIN 45 HOMOLOG"/>
    <property type="match status" value="1"/>
</dbReference>
<dbReference type="GO" id="GO:0003682">
    <property type="term" value="F:chromatin binding"/>
    <property type="evidence" value="ECO:0007669"/>
    <property type="project" value="TreeGrafter"/>
</dbReference>
<proteinExistence type="inferred from homology"/>
<organism evidence="7 8">
    <name type="scientific">Monoraphidium neglectum</name>
    <dbReference type="NCBI Taxonomy" id="145388"/>
    <lineage>
        <taxon>Eukaryota</taxon>
        <taxon>Viridiplantae</taxon>
        <taxon>Chlorophyta</taxon>
        <taxon>core chlorophytes</taxon>
        <taxon>Chlorophyceae</taxon>
        <taxon>CS clade</taxon>
        <taxon>Sphaeropleales</taxon>
        <taxon>Selenastraceae</taxon>
        <taxon>Monoraphidium</taxon>
    </lineage>
</organism>
<keyword evidence="8" id="KW-1185">Reference proteome</keyword>
<dbReference type="STRING" id="145388.A0A0D2L9E6"/>
<dbReference type="KEGG" id="mng:MNEG_4489"/>
<protein>
    <submittedName>
        <fullName evidence="7">Uncharacterized protein</fullName>
    </submittedName>
</protein>
<feature type="compositionally biased region" description="Acidic residues" evidence="6">
    <location>
        <begin position="118"/>
        <end position="131"/>
    </location>
</feature>
<dbReference type="Proteomes" id="UP000054498">
    <property type="component" value="Unassembled WGS sequence"/>
</dbReference>
<name>A0A0D2L9E6_9CHLO</name>
<dbReference type="GO" id="GO:0006270">
    <property type="term" value="P:DNA replication initiation"/>
    <property type="evidence" value="ECO:0007669"/>
    <property type="project" value="InterPro"/>
</dbReference>
<evidence type="ECO:0000256" key="2">
    <source>
        <dbReference type="ARBA" id="ARBA00010727"/>
    </source>
</evidence>
<accession>A0A0D2L9E6</accession>
<feature type="region of interest" description="Disordered" evidence="6">
    <location>
        <begin position="85"/>
        <end position="106"/>
    </location>
</feature>
<evidence type="ECO:0000313" key="7">
    <source>
        <dbReference type="EMBL" id="KIZ03469.1"/>
    </source>
</evidence>
<keyword evidence="4" id="KW-0539">Nucleus</keyword>
<comment type="subcellular location">
    <subcellularLocation>
        <location evidence="1">Nucleus</location>
    </subcellularLocation>
</comment>
<dbReference type="GO" id="GO:1902977">
    <property type="term" value="P:mitotic DNA replication preinitiation complex assembly"/>
    <property type="evidence" value="ECO:0007669"/>
    <property type="project" value="TreeGrafter"/>
</dbReference>
<gene>
    <name evidence="7" type="ORF">MNEG_4489</name>
</gene>
<dbReference type="GO" id="GO:0003688">
    <property type="term" value="F:DNA replication origin binding"/>
    <property type="evidence" value="ECO:0007669"/>
    <property type="project" value="TreeGrafter"/>
</dbReference>
<dbReference type="GO" id="GO:0003697">
    <property type="term" value="F:single-stranded DNA binding"/>
    <property type="evidence" value="ECO:0007669"/>
    <property type="project" value="TreeGrafter"/>
</dbReference>
<evidence type="ECO:0000256" key="5">
    <source>
        <dbReference type="ARBA" id="ARBA00023306"/>
    </source>
</evidence>
<dbReference type="GO" id="GO:0031261">
    <property type="term" value="C:DNA replication preinitiation complex"/>
    <property type="evidence" value="ECO:0007669"/>
    <property type="project" value="TreeGrafter"/>
</dbReference>
<reference evidence="7 8" key="1">
    <citation type="journal article" date="2013" name="BMC Genomics">
        <title>Reconstruction of the lipid metabolism for the microalga Monoraphidium neglectum from its genome sequence reveals characteristics suitable for biofuel production.</title>
        <authorList>
            <person name="Bogen C."/>
            <person name="Al-Dilaimi A."/>
            <person name="Albersmeier A."/>
            <person name="Wichmann J."/>
            <person name="Grundmann M."/>
            <person name="Rupp O."/>
            <person name="Lauersen K.J."/>
            <person name="Blifernez-Klassen O."/>
            <person name="Kalinowski J."/>
            <person name="Goesmann A."/>
            <person name="Mussgnug J.H."/>
            <person name="Kruse O."/>
        </authorList>
    </citation>
    <scope>NUCLEOTIDE SEQUENCE [LARGE SCALE GENOMIC DNA]</scope>
    <source>
        <strain evidence="7 8">SAG 48.87</strain>
    </source>
</reference>
<evidence type="ECO:0000256" key="6">
    <source>
        <dbReference type="SAM" id="MobiDB-lite"/>
    </source>
</evidence>
<evidence type="ECO:0000256" key="1">
    <source>
        <dbReference type="ARBA" id="ARBA00004123"/>
    </source>
</evidence>
<keyword evidence="5" id="KW-0131">Cell cycle</keyword>
<dbReference type="RefSeq" id="XP_013902488.1">
    <property type="nucleotide sequence ID" value="XM_014047034.1"/>
</dbReference>
<dbReference type="GO" id="GO:0000727">
    <property type="term" value="P:double-strand break repair via break-induced replication"/>
    <property type="evidence" value="ECO:0007669"/>
    <property type="project" value="TreeGrafter"/>
</dbReference>
<dbReference type="InterPro" id="IPR003874">
    <property type="entry name" value="CDC45"/>
</dbReference>
<dbReference type="Pfam" id="PF02724">
    <property type="entry name" value="CDC45"/>
    <property type="match status" value="1"/>
</dbReference>
<dbReference type="AlphaFoldDB" id="A0A0D2L9E6"/>
<evidence type="ECO:0000256" key="4">
    <source>
        <dbReference type="ARBA" id="ARBA00023242"/>
    </source>
</evidence>
<evidence type="ECO:0000313" key="8">
    <source>
        <dbReference type="Proteomes" id="UP000054498"/>
    </source>
</evidence>
<dbReference type="OrthoDB" id="10258882at2759"/>
<dbReference type="GeneID" id="25737366"/>
<dbReference type="PANTHER" id="PTHR10507">
    <property type="entry name" value="CDC45-RELATED PROTEIN"/>
    <property type="match status" value="1"/>
</dbReference>
<evidence type="ECO:0000256" key="3">
    <source>
        <dbReference type="ARBA" id="ARBA00022705"/>
    </source>
</evidence>
<sequence>MNNWRPSYYPVGDFRELRENMRETLHESSEERTVVMINCGATCHVKQLLEEAGISAVNIRFVVIDSHRPIDARYNDDNDRDYLLLLDDDDPCPRESIPPYSPLDEMTDEDYKQLLEEADASDNESEGESDGEGAGGRSKRQKSHAEASPSGGGRELAKQRLREVEERKALLDEYYGYGSSYGKPAALCTLALIEQRSAGLVMGDLWPAMTGLTEQFISQRTSAHHYRLWYEKLKEKLATLGGRDNFYIDDEGNQRALPSSTVNITPAVDFRCVGRQPGPIACISGA</sequence>
<comment type="similarity">
    <text evidence="2">Belongs to the CDC45 family.</text>
</comment>
<dbReference type="EMBL" id="KK100844">
    <property type="protein sequence ID" value="KIZ03469.1"/>
    <property type="molecule type" value="Genomic_DNA"/>
</dbReference>